<dbReference type="InParanoid" id="A0A6P3VDF9"/>
<evidence type="ECO:0000256" key="6">
    <source>
        <dbReference type="SAM" id="MobiDB-lite"/>
    </source>
</evidence>
<keyword evidence="4" id="KW-0333">Golgi apparatus</keyword>
<evidence type="ECO:0000256" key="3">
    <source>
        <dbReference type="ARBA" id="ARBA00007691"/>
    </source>
</evidence>
<dbReference type="PANTHER" id="PTHR15905">
    <property type="entry name" value="GOLGI-ASSOCIATED KINASE 1B-RELATED"/>
    <property type="match status" value="1"/>
</dbReference>
<dbReference type="Proteomes" id="UP000515203">
    <property type="component" value="Unplaced"/>
</dbReference>
<dbReference type="FunCoup" id="A0A6P3VDF9">
    <property type="interactions" value="360"/>
</dbReference>
<dbReference type="AlphaFoldDB" id="A0A6P3VDF9"/>
<name>A0A6P3VDF9_OCTDE</name>
<feature type="compositionally biased region" description="Basic and acidic residues" evidence="6">
    <location>
        <begin position="118"/>
        <end position="140"/>
    </location>
</feature>
<dbReference type="OrthoDB" id="10011371at2759"/>
<gene>
    <name evidence="8" type="primary">Fam198a</name>
</gene>
<sequence length="583" mass="65090">MGVWLLWNEGTLDREPRPHCSQRRRGDMAPWLWRRLRGKRWTVVAFFLSVTLSAMTVTRLPSERPATHPNLGPMEPWGDKGASRPRVRQVLSSSQGQRTRTQELWQGRAWPRELTVGAEKRGPQGRMDRSHPPPRRDSTRPRRVRRDVALAGDPGPRTEHLVLLREEVADPGAEAQAQPGHEGPMEQIQNGTGTSGSPHAGANRAADARLTPWPHLAEGLGLGAHRWPGSIEDLQGSEWCGPDPPAVPGQTPPWLTEHDVQVLRLLTRGRVVGKARVPGHGQVLQVELSAEDTSQDTALPKPAPRCSRGLCGLIKRPEDLLEVLSFHLDRVLGLRRSLPAVARRFRSPLLPYRFTDGGARPVIWWAPDVRHLADPEEDQNSLALGWLQYQALLAHGCSGGPEQAPCPGIHHAEWARLALFDFLLQVHDRLDRYCCGFQPEPSAPCVQERLREKCRNPVELRLVHILVRSSDPSHLVYIDNAGNLEHPKHKLDFRLLEGIAGFPEAAVRVLASGCLQNLLLKSLQMDPVFWESQGGAPGLNWVLQTLEQRGQVLLRHIRKHALRLFQEEELGTTTALQARSASS</sequence>
<feature type="region of interest" description="Disordered" evidence="6">
    <location>
        <begin position="62"/>
        <end position="159"/>
    </location>
</feature>
<reference evidence="8" key="1">
    <citation type="submission" date="2025-08" db="UniProtKB">
        <authorList>
            <consortium name="RefSeq"/>
        </authorList>
    </citation>
    <scope>IDENTIFICATION</scope>
</reference>
<dbReference type="InterPro" id="IPR029207">
    <property type="entry name" value="FAM198"/>
</dbReference>
<evidence type="ECO:0000256" key="1">
    <source>
        <dbReference type="ARBA" id="ARBA00004308"/>
    </source>
</evidence>
<protein>
    <submittedName>
        <fullName evidence="8">Protein FAM198A</fullName>
    </submittedName>
</protein>
<organism evidence="7 8">
    <name type="scientific">Octodon degus</name>
    <name type="common">Degu</name>
    <name type="synonym">Sciurus degus</name>
    <dbReference type="NCBI Taxonomy" id="10160"/>
    <lineage>
        <taxon>Eukaryota</taxon>
        <taxon>Metazoa</taxon>
        <taxon>Chordata</taxon>
        <taxon>Craniata</taxon>
        <taxon>Vertebrata</taxon>
        <taxon>Euteleostomi</taxon>
        <taxon>Mammalia</taxon>
        <taxon>Eutheria</taxon>
        <taxon>Euarchontoglires</taxon>
        <taxon>Glires</taxon>
        <taxon>Rodentia</taxon>
        <taxon>Hystricomorpha</taxon>
        <taxon>Octodontidae</taxon>
        <taxon>Octodon</taxon>
    </lineage>
</organism>
<keyword evidence="7" id="KW-1185">Reference proteome</keyword>
<evidence type="ECO:0000256" key="5">
    <source>
        <dbReference type="ARBA" id="ARBA00023136"/>
    </source>
</evidence>
<comment type="similarity">
    <text evidence="3">Belongs to the GASK family.</text>
</comment>
<dbReference type="GeneID" id="101568612"/>
<feature type="compositionally biased region" description="Polar residues" evidence="6">
    <location>
        <begin position="90"/>
        <end position="104"/>
    </location>
</feature>
<dbReference type="PANTHER" id="PTHR15905:SF5">
    <property type="entry name" value="GOLGI-ASSOCIATED KINASE 1A"/>
    <property type="match status" value="1"/>
</dbReference>
<dbReference type="CTD" id="729085"/>
<evidence type="ECO:0000313" key="8">
    <source>
        <dbReference type="RefSeq" id="XP_012372233.2"/>
    </source>
</evidence>
<evidence type="ECO:0000313" key="7">
    <source>
        <dbReference type="Proteomes" id="UP000515203"/>
    </source>
</evidence>
<feature type="region of interest" description="Disordered" evidence="6">
    <location>
        <begin position="171"/>
        <end position="204"/>
    </location>
</feature>
<dbReference type="Pfam" id="PF15051">
    <property type="entry name" value="FAM198"/>
    <property type="match status" value="1"/>
</dbReference>
<comment type="subcellular location">
    <subcellularLocation>
        <location evidence="1">Endomembrane system</location>
    </subcellularLocation>
    <subcellularLocation>
        <location evidence="2">Golgi apparatus</location>
    </subcellularLocation>
</comment>
<dbReference type="GO" id="GO:0005794">
    <property type="term" value="C:Golgi apparatus"/>
    <property type="evidence" value="ECO:0007669"/>
    <property type="project" value="UniProtKB-SubCell"/>
</dbReference>
<accession>A0A6P3VDF9</accession>
<evidence type="ECO:0000256" key="4">
    <source>
        <dbReference type="ARBA" id="ARBA00023034"/>
    </source>
</evidence>
<feature type="compositionally biased region" description="Polar residues" evidence="6">
    <location>
        <begin position="187"/>
        <end position="197"/>
    </location>
</feature>
<keyword evidence="5" id="KW-0472">Membrane</keyword>
<proteinExistence type="inferred from homology"/>
<evidence type="ECO:0000256" key="2">
    <source>
        <dbReference type="ARBA" id="ARBA00004555"/>
    </source>
</evidence>
<dbReference type="RefSeq" id="XP_012372233.2">
    <property type="nucleotide sequence ID" value="XM_012516779.2"/>
</dbReference>